<comment type="caution">
    <text evidence="2">The sequence shown here is derived from an EMBL/GenBank/DDBJ whole genome shotgun (WGS) entry which is preliminary data.</text>
</comment>
<reference evidence="2" key="1">
    <citation type="submission" date="2023-06" db="EMBL/GenBank/DDBJ databases">
        <title>Egi l300058.</title>
        <authorList>
            <person name="Gao L."/>
            <person name="Fang B.-Z."/>
            <person name="Li W.-J."/>
        </authorList>
    </citation>
    <scope>NUCLEOTIDE SEQUENCE</scope>
    <source>
        <strain evidence="2">EGI L300058</strain>
    </source>
</reference>
<organism evidence="2 3">
    <name type="scientific">Demequina muriae</name>
    <dbReference type="NCBI Taxonomy" id="3051664"/>
    <lineage>
        <taxon>Bacteria</taxon>
        <taxon>Bacillati</taxon>
        <taxon>Actinomycetota</taxon>
        <taxon>Actinomycetes</taxon>
        <taxon>Micrococcales</taxon>
        <taxon>Demequinaceae</taxon>
        <taxon>Demequina</taxon>
    </lineage>
</organism>
<sequence length="296" mass="32149">MDPRESPVALSVVIPCFDSAQSLPRQLGALAAQEWDGAWEVVIADNGSTDATADVARSWSDRLPALTVVDASARRGAAHARNVGARHARFAHVVWIDADDAVQPGFLAAMADALAQDEFCCGSWDAPHEDASLEALPDSAGRGWRAVIADRGFLDAVGACNGIGVSRDAFDAGGGFPEDMTWGSEDTAFCWSMQLAGHPMVRVAGARVAVHPRVTAREIWRQQVNWGIGAVDAYRRFRDRGAPRSSTVGALVRWCVLILAAPAAALVPRWRYRWMGTVARRWGRLRGSIRFRTLYL</sequence>
<dbReference type="SUPFAM" id="SSF53448">
    <property type="entry name" value="Nucleotide-diphospho-sugar transferases"/>
    <property type="match status" value="1"/>
</dbReference>
<name>A0ABT8GKH0_9MICO</name>
<evidence type="ECO:0000313" key="3">
    <source>
        <dbReference type="Proteomes" id="UP001172708"/>
    </source>
</evidence>
<protein>
    <submittedName>
        <fullName evidence="2">Glycosyltransferase</fullName>
        <ecNumber evidence="2">2.4.-.-</ecNumber>
    </submittedName>
</protein>
<dbReference type="RefSeq" id="WP_301143481.1">
    <property type="nucleotide sequence ID" value="NZ_JAUHQA010000001.1"/>
</dbReference>
<keyword evidence="2" id="KW-0328">Glycosyltransferase</keyword>
<dbReference type="Pfam" id="PF00535">
    <property type="entry name" value="Glycos_transf_2"/>
    <property type="match status" value="1"/>
</dbReference>
<dbReference type="PANTHER" id="PTHR43685:SF12">
    <property type="entry name" value="GLYCOSYL TRANSFERASE FAMILY 2"/>
    <property type="match status" value="1"/>
</dbReference>
<feature type="domain" description="Glycosyltransferase 2-like" evidence="1">
    <location>
        <begin position="11"/>
        <end position="137"/>
    </location>
</feature>
<keyword evidence="2" id="KW-0808">Transferase</keyword>
<evidence type="ECO:0000259" key="1">
    <source>
        <dbReference type="Pfam" id="PF00535"/>
    </source>
</evidence>
<dbReference type="PANTHER" id="PTHR43685">
    <property type="entry name" value="GLYCOSYLTRANSFERASE"/>
    <property type="match status" value="1"/>
</dbReference>
<proteinExistence type="predicted"/>
<dbReference type="InterPro" id="IPR001173">
    <property type="entry name" value="Glyco_trans_2-like"/>
</dbReference>
<keyword evidence="3" id="KW-1185">Reference proteome</keyword>
<accession>A0ABT8GKH0</accession>
<dbReference type="InterPro" id="IPR050834">
    <property type="entry name" value="Glycosyltransf_2"/>
</dbReference>
<evidence type="ECO:0000313" key="2">
    <source>
        <dbReference type="EMBL" id="MDN4481744.1"/>
    </source>
</evidence>
<dbReference type="GO" id="GO:0016757">
    <property type="term" value="F:glycosyltransferase activity"/>
    <property type="evidence" value="ECO:0007669"/>
    <property type="project" value="UniProtKB-KW"/>
</dbReference>
<gene>
    <name evidence="2" type="ORF">QQX02_12510</name>
</gene>
<dbReference type="InterPro" id="IPR029044">
    <property type="entry name" value="Nucleotide-diphossugar_trans"/>
</dbReference>
<dbReference type="Gene3D" id="3.90.550.10">
    <property type="entry name" value="Spore Coat Polysaccharide Biosynthesis Protein SpsA, Chain A"/>
    <property type="match status" value="1"/>
</dbReference>
<dbReference type="EC" id="2.4.-.-" evidence="2"/>
<dbReference type="Proteomes" id="UP001172708">
    <property type="component" value="Unassembled WGS sequence"/>
</dbReference>
<dbReference type="EMBL" id="JAUHQA010000001">
    <property type="protein sequence ID" value="MDN4481744.1"/>
    <property type="molecule type" value="Genomic_DNA"/>
</dbReference>